<dbReference type="Proteomes" id="UP000215914">
    <property type="component" value="Chromosome 13"/>
</dbReference>
<name>A0A251SXN5_HELAN</name>
<dbReference type="Pfam" id="PF23247">
    <property type="entry name" value="LRR_RPS2"/>
    <property type="match status" value="1"/>
</dbReference>
<keyword evidence="2" id="KW-0433">Leucine-rich repeat</keyword>
<proteinExistence type="inferred from homology"/>
<sequence length="1307" mass="147850">MAETLANELLKVLVKKMTDEAFKRIARAHGIYNELKELKKTLSRIQDLLHDASQKEVTHKSVKSWLNALQHLAYDIDDVLDDLATEDMHRELTLQEPAASTSKVRKLISSCCTKFSLSHRLSPKLDSINRELENLEKRKTDLGLLKIDEKPNETSLPERDVVGREVEKEQLLKKLLGDDGSSQDNFSVLPIVGMGGVGKTTLARLLYNDTKVHDHFEPKAWVCVSDDFDIFKITNAILQDVTKENNKFEDLNQLQKALTEQLKEKRFLLVVDDVWSENYGDWENLVRPFLSCAPGSRIIMTTRKGQLLKQIGFHNVDRLKSLSSEDALRLLAVNALGVDNFDSHTTLKPQGEGIVKKCGCLPLALKAIGRLLRTKTDREDWDEVLNSEIWDVEIGNATESGKDVENSDKIIPALRISYRELSADLKQLFAYCSLFPKDFLFDKEELVSLWMAEGFLNPSKSPERLGREYFEILLSRSFFQHAPNDESLFIMHDLMNDLATFVAGEFFLRFDNHMKTKTEALAKYRHMSFTREEYAGYQKFEAFKGAKSLRTFLAVSLNVGWGYYHLSSKILDDLLPELTLLRVLSLSHFKISEVPDSIGSLKHLRYLNLSRTNIKELPENVGNLYNLQTLIVSSCWNLTQLPKSFLNLRRLRHFDIRDTRLEKLPLGIGELESLQTLTKIIIEGDDGFAINELKGLTNLHGEVSIEGLHKVQSAKHAREANLSLKKITGLELQWVDVFDGSRMDTLEEEVLNELKPNSDTLKTLSVVSYGGTQISNWVGDRSFHELVNVSIRGCKKSTSLPPFGLLPSLKRLQIKGMDEVKIIGLELTGNDVNAFRSLEVLRFEAMSGWQGWSTINDGSAAVFPCLKELSIINCPQLINVSLQALPSLKVLEIHRCGDGVLRSLVQVASSVTKLEINSISGLTYEVWRGVIRYLKEVEGLSIVGCNEIKYLWESETEASKLLVRLKELRLFYCSGLVSLEEKEEDDNFGSSTLLSLRSLKVYSCSSIKRLCCPNSIESLEIIGCSVITDVYLPKEGGNKLKSLCIDNCDKLEGKINNTSMPMLETLEICRWENLRSISELSNSTHLTRLRVSFCPHITSLPELQLSNLTRLSIYECESLESLPELSNLTSLLIADCERLVSLPELKNLALLKELEIRRCPGIDVSIHCVHWPPKLCSLTLEGLKKPITEWGDLNFPASLVELKLYNEPDVRNFSQLSHCFPSSLISLYIKEFDNLESLSTGLQHLTSLQHLAINTCPKVNDLPETLLPSLLSLNLGKCPKLKERCEGRGSHYWPLISHVPCIDIRDY</sequence>
<dbReference type="SMART" id="SM00369">
    <property type="entry name" value="LRR_TYP"/>
    <property type="match status" value="3"/>
</dbReference>
<evidence type="ECO:0000256" key="6">
    <source>
        <dbReference type="ARBA" id="ARBA00022840"/>
    </source>
</evidence>
<keyword evidence="6" id="KW-0067">ATP-binding</keyword>
<protein>
    <submittedName>
        <fullName evidence="12">Putative NB-ARC</fullName>
    </submittedName>
</protein>
<dbReference type="InterPro" id="IPR002182">
    <property type="entry name" value="NB-ARC"/>
</dbReference>
<dbReference type="PANTHER" id="PTHR36766">
    <property type="entry name" value="PLANT BROAD-SPECTRUM MILDEW RESISTANCE PROTEIN RPW8"/>
    <property type="match status" value="1"/>
</dbReference>
<evidence type="ECO:0000259" key="10">
    <source>
        <dbReference type="Pfam" id="PF23559"/>
    </source>
</evidence>
<dbReference type="Gene3D" id="3.40.50.300">
    <property type="entry name" value="P-loop containing nucleotide triphosphate hydrolases"/>
    <property type="match status" value="1"/>
</dbReference>
<dbReference type="Gene3D" id="1.10.8.430">
    <property type="entry name" value="Helical domain of apoptotic protease-activating factors"/>
    <property type="match status" value="1"/>
</dbReference>
<dbReference type="Gene3D" id="1.10.10.10">
    <property type="entry name" value="Winged helix-like DNA-binding domain superfamily/Winged helix DNA-binding domain"/>
    <property type="match status" value="1"/>
</dbReference>
<dbReference type="InterPro" id="IPR058922">
    <property type="entry name" value="WHD_DRP"/>
</dbReference>
<dbReference type="InParanoid" id="A0A251SXN5"/>
<dbReference type="InterPro" id="IPR041118">
    <property type="entry name" value="Rx_N"/>
</dbReference>
<dbReference type="Gene3D" id="1.20.5.4130">
    <property type="match status" value="1"/>
</dbReference>
<dbReference type="InterPro" id="IPR055414">
    <property type="entry name" value="LRR_R13L4/SHOC2-like"/>
</dbReference>
<dbReference type="InterPro" id="IPR027417">
    <property type="entry name" value="P-loop_NTPase"/>
</dbReference>
<dbReference type="Gene3D" id="3.80.10.10">
    <property type="entry name" value="Ribonuclease Inhibitor"/>
    <property type="match status" value="3"/>
</dbReference>
<dbReference type="Pfam" id="PF23598">
    <property type="entry name" value="LRR_14"/>
    <property type="match status" value="1"/>
</dbReference>
<dbReference type="EMBL" id="CM007902">
    <property type="protein sequence ID" value="OTG03600.1"/>
    <property type="molecule type" value="Genomic_DNA"/>
</dbReference>
<dbReference type="InterPro" id="IPR042197">
    <property type="entry name" value="Apaf_helical"/>
</dbReference>
<dbReference type="Pfam" id="PF18052">
    <property type="entry name" value="Rx_N"/>
    <property type="match status" value="1"/>
</dbReference>
<evidence type="ECO:0000313" key="13">
    <source>
        <dbReference type="Proteomes" id="UP000215914"/>
    </source>
</evidence>
<evidence type="ECO:0000259" key="8">
    <source>
        <dbReference type="Pfam" id="PF18052"/>
    </source>
</evidence>
<evidence type="ECO:0000259" key="7">
    <source>
        <dbReference type="Pfam" id="PF00931"/>
    </source>
</evidence>
<dbReference type="GO" id="GO:0005524">
    <property type="term" value="F:ATP binding"/>
    <property type="evidence" value="ECO:0007669"/>
    <property type="project" value="UniProtKB-KW"/>
</dbReference>
<dbReference type="Pfam" id="PF23559">
    <property type="entry name" value="WHD_DRP"/>
    <property type="match status" value="1"/>
</dbReference>
<feature type="domain" description="Disease resistance protein winged helix" evidence="10">
    <location>
        <begin position="434"/>
        <end position="499"/>
    </location>
</feature>
<dbReference type="PANTHER" id="PTHR36766:SF61">
    <property type="entry name" value="NB-ARC DOMAIN DISEASE RESISTANCE PROTEIN"/>
    <property type="match status" value="1"/>
</dbReference>
<keyword evidence="5" id="KW-0611">Plant defense</keyword>
<keyword evidence="3" id="KW-0677">Repeat</keyword>
<evidence type="ECO:0000259" key="9">
    <source>
        <dbReference type="Pfam" id="PF23247"/>
    </source>
</evidence>
<evidence type="ECO:0000313" key="12">
    <source>
        <dbReference type="EMBL" id="OTG03600.1"/>
    </source>
</evidence>
<accession>A0A251SXN5</accession>
<evidence type="ECO:0000256" key="4">
    <source>
        <dbReference type="ARBA" id="ARBA00022741"/>
    </source>
</evidence>
<feature type="domain" description="Disease resistance protein At4g27190-like leucine-rich repeats" evidence="9">
    <location>
        <begin position="1036"/>
        <end position="1159"/>
    </location>
</feature>
<dbReference type="InterPro" id="IPR003591">
    <property type="entry name" value="Leu-rich_rpt_typical-subtyp"/>
</dbReference>
<dbReference type="Pfam" id="PF00931">
    <property type="entry name" value="NB-ARC"/>
    <property type="match status" value="1"/>
</dbReference>
<feature type="domain" description="NB-ARC" evidence="7">
    <location>
        <begin position="166"/>
        <end position="333"/>
    </location>
</feature>
<dbReference type="PRINTS" id="PR00364">
    <property type="entry name" value="DISEASERSIST"/>
</dbReference>
<evidence type="ECO:0000256" key="1">
    <source>
        <dbReference type="ARBA" id="ARBA00008894"/>
    </source>
</evidence>
<keyword evidence="4" id="KW-0547">Nucleotide-binding</keyword>
<feature type="domain" description="Disease resistance R13L4/SHOC-2-like LRR" evidence="11">
    <location>
        <begin position="575"/>
        <end position="909"/>
    </location>
</feature>
<dbReference type="InterPro" id="IPR036388">
    <property type="entry name" value="WH-like_DNA-bd_sf"/>
</dbReference>
<gene>
    <name evidence="12" type="ORF">HannXRQ_Chr13g0425851</name>
</gene>
<dbReference type="OMA" id="CGYHITE"/>
<organism evidence="12 13">
    <name type="scientific">Helianthus annuus</name>
    <name type="common">Common sunflower</name>
    <dbReference type="NCBI Taxonomy" id="4232"/>
    <lineage>
        <taxon>Eukaryota</taxon>
        <taxon>Viridiplantae</taxon>
        <taxon>Streptophyta</taxon>
        <taxon>Embryophyta</taxon>
        <taxon>Tracheophyta</taxon>
        <taxon>Spermatophyta</taxon>
        <taxon>Magnoliopsida</taxon>
        <taxon>eudicotyledons</taxon>
        <taxon>Gunneridae</taxon>
        <taxon>Pentapetalae</taxon>
        <taxon>asterids</taxon>
        <taxon>campanulids</taxon>
        <taxon>Asterales</taxon>
        <taxon>Asteraceae</taxon>
        <taxon>Asteroideae</taxon>
        <taxon>Heliantheae alliance</taxon>
        <taxon>Heliantheae</taxon>
        <taxon>Helianthus</taxon>
    </lineage>
</organism>
<evidence type="ECO:0000256" key="3">
    <source>
        <dbReference type="ARBA" id="ARBA00022737"/>
    </source>
</evidence>
<evidence type="ECO:0000256" key="2">
    <source>
        <dbReference type="ARBA" id="ARBA00022614"/>
    </source>
</evidence>
<comment type="similarity">
    <text evidence="1">Belongs to the disease resistance NB-LRR family.</text>
</comment>
<dbReference type="FunFam" id="3.40.50.300:FF:001091">
    <property type="entry name" value="Probable disease resistance protein At1g61300"/>
    <property type="match status" value="1"/>
</dbReference>
<dbReference type="GO" id="GO:0051707">
    <property type="term" value="P:response to other organism"/>
    <property type="evidence" value="ECO:0007669"/>
    <property type="project" value="UniProtKB-ARBA"/>
</dbReference>
<feature type="domain" description="Disease resistance N-terminal" evidence="8">
    <location>
        <begin position="10"/>
        <end position="99"/>
    </location>
</feature>
<dbReference type="GO" id="GO:0006952">
    <property type="term" value="P:defense response"/>
    <property type="evidence" value="ECO:0007669"/>
    <property type="project" value="UniProtKB-KW"/>
</dbReference>
<evidence type="ECO:0000256" key="5">
    <source>
        <dbReference type="ARBA" id="ARBA00022821"/>
    </source>
</evidence>
<dbReference type="InterPro" id="IPR032675">
    <property type="entry name" value="LRR_dom_sf"/>
</dbReference>
<reference evidence="13" key="1">
    <citation type="journal article" date="2017" name="Nature">
        <title>The sunflower genome provides insights into oil metabolism, flowering and Asterid evolution.</title>
        <authorList>
            <person name="Badouin H."/>
            <person name="Gouzy J."/>
            <person name="Grassa C.J."/>
            <person name="Murat F."/>
            <person name="Staton S.E."/>
            <person name="Cottret L."/>
            <person name="Lelandais-Briere C."/>
            <person name="Owens G.L."/>
            <person name="Carrere S."/>
            <person name="Mayjonade B."/>
            <person name="Legrand L."/>
            <person name="Gill N."/>
            <person name="Kane N.C."/>
            <person name="Bowers J.E."/>
            <person name="Hubner S."/>
            <person name="Bellec A."/>
            <person name="Berard A."/>
            <person name="Berges H."/>
            <person name="Blanchet N."/>
            <person name="Boniface M.C."/>
            <person name="Brunel D."/>
            <person name="Catrice O."/>
            <person name="Chaidir N."/>
            <person name="Claudel C."/>
            <person name="Donnadieu C."/>
            <person name="Faraut T."/>
            <person name="Fievet G."/>
            <person name="Helmstetter N."/>
            <person name="King M."/>
            <person name="Knapp S.J."/>
            <person name="Lai Z."/>
            <person name="Le Paslier M.C."/>
            <person name="Lippi Y."/>
            <person name="Lorenzon L."/>
            <person name="Mandel J.R."/>
            <person name="Marage G."/>
            <person name="Marchand G."/>
            <person name="Marquand E."/>
            <person name="Bret-Mestries E."/>
            <person name="Morien E."/>
            <person name="Nambeesan S."/>
            <person name="Nguyen T."/>
            <person name="Pegot-Espagnet P."/>
            <person name="Pouilly N."/>
            <person name="Raftis F."/>
            <person name="Sallet E."/>
            <person name="Schiex T."/>
            <person name="Thomas J."/>
            <person name="Vandecasteele C."/>
            <person name="Vares D."/>
            <person name="Vear F."/>
            <person name="Vautrin S."/>
            <person name="Crespi M."/>
            <person name="Mangin B."/>
            <person name="Burke J.M."/>
            <person name="Salse J."/>
            <person name="Munos S."/>
            <person name="Vincourt P."/>
            <person name="Rieseberg L.H."/>
            <person name="Langlade N.B."/>
        </authorList>
    </citation>
    <scope>NUCLEOTIDE SEQUENCE [LARGE SCALE GENOMIC DNA]</scope>
    <source>
        <strain evidence="13">cv. SF193</strain>
    </source>
</reference>
<evidence type="ECO:0000259" key="11">
    <source>
        <dbReference type="Pfam" id="PF23598"/>
    </source>
</evidence>
<dbReference type="InterPro" id="IPR057135">
    <property type="entry name" value="At4g27190-like_LRR"/>
</dbReference>
<dbReference type="SUPFAM" id="SSF52058">
    <property type="entry name" value="L domain-like"/>
    <property type="match status" value="2"/>
</dbReference>
<dbReference type="SUPFAM" id="SSF52540">
    <property type="entry name" value="P-loop containing nucleoside triphosphate hydrolases"/>
    <property type="match status" value="1"/>
</dbReference>
<dbReference type="GO" id="GO:0043531">
    <property type="term" value="F:ADP binding"/>
    <property type="evidence" value="ECO:0007669"/>
    <property type="project" value="InterPro"/>
</dbReference>
<keyword evidence="13" id="KW-1185">Reference proteome</keyword>